<comment type="caution">
    <text evidence="1">The sequence shown here is derived from an EMBL/GenBank/DDBJ whole genome shotgun (WGS) entry which is preliminary data.</text>
</comment>
<gene>
    <name evidence="1" type="ORF">GOODEAATRI_015409</name>
</gene>
<reference evidence="1 2" key="1">
    <citation type="submission" date="2021-06" db="EMBL/GenBank/DDBJ databases">
        <authorList>
            <person name="Palmer J.M."/>
        </authorList>
    </citation>
    <scope>NUCLEOTIDE SEQUENCE [LARGE SCALE GENOMIC DNA]</scope>
    <source>
        <strain evidence="1 2">GA_2019</strain>
        <tissue evidence="1">Muscle</tissue>
    </source>
</reference>
<evidence type="ECO:0000313" key="2">
    <source>
        <dbReference type="Proteomes" id="UP001476798"/>
    </source>
</evidence>
<protein>
    <submittedName>
        <fullName evidence="1">Uncharacterized protein</fullName>
    </submittedName>
</protein>
<evidence type="ECO:0000313" key="1">
    <source>
        <dbReference type="EMBL" id="MEQ2185163.1"/>
    </source>
</evidence>
<proteinExistence type="predicted"/>
<organism evidence="1 2">
    <name type="scientific">Goodea atripinnis</name>
    <dbReference type="NCBI Taxonomy" id="208336"/>
    <lineage>
        <taxon>Eukaryota</taxon>
        <taxon>Metazoa</taxon>
        <taxon>Chordata</taxon>
        <taxon>Craniata</taxon>
        <taxon>Vertebrata</taxon>
        <taxon>Euteleostomi</taxon>
        <taxon>Actinopterygii</taxon>
        <taxon>Neopterygii</taxon>
        <taxon>Teleostei</taxon>
        <taxon>Neoteleostei</taxon>
        <taxon>Acanthomorphata</taxon>
        <taxon>Ovalentaria</taxon>
        <taxon>Atherinomorphae</taxon>
        <taxon>Cyprinodontiformes</taxon>
        <taxon>Goodeidae</taxon>
        <taxon>Goodea</taxon>
    </lineage>
</organism>
<keyword evidence="2" id="KW-1185">Reference proteome</keyword>
<dbReference type="EMBL" id="JAHRIO010081103">
    <property type="protein sequence ID" value="MEQ2185163.1"/>
    <property type="molecule type" value="Genomic_DNA"/>
</dbReference>
<dbReference type="Proteomes" id="UP001476798">
    <property type="component" value="Unassembled WGS sequence"/>
</dbReference>
<feature type="non-terminal residue" evidence="1">
    <location>
        <position position="182"/>
    </location>
</feature>
<accession>A0ABV0PNT5</accession>
<name>A0ABV0PNT5_9TELE</name>
<sequence>MLVVSVVMVDGVEHPGEGVEPAGHCQMCATTAVSLDIAHAPAPTGGHSREDQDLRSLLMQHGQYLLQPVAEEYADIYWGLLTTPSSPSSIFSVYQLWKPCIQSLCPYTSPPDPPHVTLFYDRCHNEWYQDLFNETVEDHPEAAARLQRLPSQLWAEEPTDVGLTPCAPVPFQVASPSPIWVP</sequence>